<reference evidence="3" key="1">
    <citation type="submission" date="2022-11" db="UniProtKB">
        <authorList>
            <consortium name="WormBaseParasite"/>
        </authorList>
    </citation>
    <scope>IDENTIFICATION</scope>
</reference>
<dbReference type="WBParaSite" id="PSAMB.scaffold21size117079.g511.t1">
    <property type="protein sequence ID" value="PSAMB.scaffold21size117079.g511.t1"/>
    <property type="gene ID" value="PSAMB.scaffold21size117079.g511"/>
</dbReference>
<proteinExistence type="predicted"/>
<organism evidence="2 3">
    <name type="scientific">Plectus sambesii</name>
    <dbReference type="NCBI Taxonomy" id="2011161"/>
    <lineage>
        <taxon>Eukaryota</taxon>
        <taxon>Metazoa</taxon>
        <taxon>Ecdysozoa</taxon>
        <taxon>Nematoda</taxon>
        <taxon>Chromadorea</taxon>
        <taxon>Plectida</taxon>
        <taxon>Plectina</taxon>
        <taxon>Plectoidea</taxon>
        <taxon>Plectidae</taxon>
        <taxon>Plectus</taxon>
    </lineage>
</organism>
<evidence type="ECO:0000313" key="2">
    <source>
        <dbReference type="Proteomes" id="UP000887566"/>
    </source>
</evidence>
<evidence type="ECO:0000313" key="3">
    <source>
        <dbReference type="WBParaSite" id="PSAMB.scaffold21size117079.g511.t1"/>
    </source>
</evidence>
<name>A0A914VMY4_9BILA</name>
<evidence type="ECO:0000256" key="1">
    <source>
        <dbReference type="SAM" id="MobiDB-lite"/>
    </source>
</evidence>
<feature type="region of interest" description="Disordered" evidence="1">
    <location>
        <begin position="33"/>
        <end position="112"/>
    </location>
</feature>
<keyword evidence="2" id="KW-1185">Reference proteome</keyword>
<sequence>MSERRFGRVILNEKCEEEADAYTRGTAMRRQQTLHGECQTKPASEPGGRRLCAERVRKGRRSTLAPDVVERRSDPRRKRFDMRNRPSSCADGDGRLMQMNGSAPTNKRDTTD</sequence>
<protein>
    <submittedName>
        <fullName evidence="3">Uncharacterized protein</fullName>
    </submittedName>
</protein>
<feature type="compositionally biased region" description="Basic and acidic residues" evidence="1">
    <location>
        <begin position="47"/>
        <end position="56"/>
    </location>
</feature>
<dbReference type="Proteomes" id="UP000887566">
    <property type="component" value="Unplaced"/>
</dbReference>
<dbReference type="AlphaFoldDB" id="A0A914VMY4"/>
<accession>A0A914VMY4</accession>